<protein>
    <submittedName>
        <fullName evidence="1">Uncharacterized protein</fullName>
    </submittedName>
</protein>
<name>A0A3M7TA62_BRAPC</name>
<dbReference type="AlphaFoldDB" id="A0A3M7TA62"/>
<dbReference type="EMBL" id="REGN01000059">
    <property type="protein sequence ID" value="RNA44788.1"/>
    <property type="molecule type" value="Genomic_DNA"/>
</dbReference>
<dbReference type="Proteomes" id="UP000276133">
    <property type="component" value="Unassembled WGS sequence"/>
</dbReference>
<reference evidence="1 2" key="1">
    <citation type="journal article" date="2018" name="Sci. Rep.">
        <title>Genomic signatures of local adaptation to the degree of environmental predictability in rotifers.</title>
        <authorList>
            <person name="Franch-Gras L."/>
            <person name="Hahn C."/>
            <person name="Garcia-Roger E.M."/>
            <person name="Carmona M.J."/>
            <person name="Serra M."/>
            <person name="Gomez A."/>
        </authorList>
    </citation>
    <scope>NUCLEOTIDE SEQUENCE [LARGE SCALE GENOMIC DNA]</scope>
    <source>
        <strain evidence="1">HYR1</strain>
    </source>
</reference>
<proteinExistence type="predicted"/>
<organism evidence="1 2">
    <name type="scientific">Brachionus plicatilis</name>
    <name type="common">Marine rotifer</name>
    <name type="synonym">Brachionus muelleri</name>
    <dbReference type="NCBI Taxonomy" id="10195"/>
    <lineage>
        <taxon>Eukaryota</taxon>
        <taxon>Metazoa</taxon>
        <taxon>Spiralia</taxon>
        <taxon>Gnathifera</taxon>
        <taxon>Rotifera</taxon>
        <taxon>Eurotatoria</taxon>
        <taxon>Monogononta</taxon>
        <taxon>Pseudotrocha</taxon>
        <taxon>Ploima</taxon>
        <taxon>Brachionidae</taxon>
        <taxon>Brachionus</taxon>
    </lineage>
</organism>
<sequence>MRTALFGFGSGVAKMMLRRRHRHRRPLMVGSRWTPHCGSSCVYVRFVYALRSVVILYVCCVIEKLFIQRLLFLEKKRQLYVWHAPKSHGQQKKLNS</sequence>
<accession>A0A3M7TA62</accession>
<comment type="caution">
    <text evidence="1">The sequence shown here is derived from an EMBL/GenBank/DDBJ whole genome shotgun (WGS) entry which is preliminary data.</text>
</comment>
<evidence type="ECO:0000313" key="2">
    <source>
        <dbReference type="Proteomes" id="UP000276133"/>
    </source>
</evidence>
<evidence type="ECO:0000313" key="1">
    <source>
        <dbReference type="EMBL" id="RNA44788.1"/>
    </source>
</evidence>
<gene>
    <name evidence="1" type="ORF">BpHYR1_005867</name>
</gene>
<keyword evidence="2" id="KW-1185">Reference proteome</keyword>